<organism evidence="3 4">
    <name type="scientific">Orchesella dallaii</name>
    <dbReference type="NCBI Taxonomy" id="48710"/>
    <lineage>
        <taxon>Eukaryota</taxon>
        <taxon>Metazoa</taxon>
        <taxon>Ecdysozoa</taxon>
        <taxon>Arthropoda</taxon>
        <taxon>Hexapoda</taxon>
        <taxon>Collembola</taxon>
        <taxon>Entomobryomorpha</taxon>
        <taxon>Entomobryoidea</taxon>
        <taxon>Orchesellidae</taxon>
        <taxon>Orchesellinae</taxon>
        <taxon>Orchesella</taxon>
    </lineage>
</organism>
<dbReference type="InterPro" id="IPR045357">
    <property type="entry name" value="Aminopeptidase_N-like_N"/>
</dbReference>
<evidence type="ECO:0000259" key="2">
    <source>
        <dbReference type="Pfam" id="PF17900"/>
    </source>
</evidence>
<dbReference type="InterPro" id="IPR042097">
    <property type="entry name" value="Aminopeptidase_N-like_N_sf"/>
</dbReference>
<evidence type="ECO:0000313" key="4">
    <source>
        <dbReference type="Proteomes" id="UP001642540"/>
    </source>
</evidence>
<proteinExistence type="predicted"/>
<dbReference type="PANTHER" id="PTHR11533">
    <property type="entry name" value="PROTEASE M1 ZINC METALLOPROTEASE"/>
    <property type="match status" value="1"/>
</dbReference>
<comment type="caution">
    <text evidence="3">The sequence shown here is derived from an EMBL/GenBank/DDBJ whole genome shotgun (WGS) entry which is preliminary data.</text>
</comment>
<dbReference type="EMBL" id="CAXLJM020000164">
    <property type="protein sequence ID" value="CAL8147342.1"/>
    <property type="molecule type" value="Genomic_DNA"/>
</dbReference>
<keyword evidence="4" id="KW-1185">Reference proteome</keyword>
<dbReference type="Proteomes" id="UP001642540">
    <property type="component" value="Unassembled WGS sequence"/>
</dbReference>
<sequence>MNWKIFTSSCFILLSPVQSFFHNVSFFDNPNIFVGHIDNNLSELETFKTSRQFFNPRRVQKLNDEFIPTHYKIELQVILDKDKVGEKVGTQNGAPGKVNIAGINQKNSSRIVLNAGRLKVNGSSIQVFSNGQKLPLKECRHKAKVSLYEIELVNEIGAGEKVEIYMEYFAVLNSHLVGIRIKDYTDVSSGSMEKIAFTNLQTLRAQDTGLDSTAHRPSFCYNVFPCFDEPHLKATYELTITRKANQIALGSGELLSSASE</sequence>
<dbReference type="InterPro" id="IPR050344">
    <property type="entry name" value="Peptidase_M1_aminopeptidases"/>
</dbReference>
<evidence type="ECO:0000256" key="1">
    <source>
        <dbReference type="SAM" id="SignalP"/>
    </source>
</evidence>
<dbReference type="Pfam" id="PF17900">
    <property type="entry name" value="Peptidase_M1_N"/>
    <property type="match status" value="1"/>
</dbReference>
<keyword evidence="1" id="KW-0732">Signal</keyword>
<gene>
    <name evidence="3" type="ORF">ODALV1_LOCUS31113</name>
</gene>
<evidence type="ECO:0000313" key="3">
    <source>
        <dbReference type="EMBL" id="CAL8147342.1"/>
    </source>
</evidence>
<dbReference type="Gene3D" id="2.60.40.1730">
    <property type="entry name" value="tricorn interacting facor f3 domain"/>
    <property type="match status" value="1"/>
</dbReference>
<dbReference type="PANTHER" id="PTHR11533:SF174">
    <property type="entry name" value="PUROMYCIN-SENSITIVE AMINOPEPTIDASE-RELATED"/>
    <property type="match status" value="1"/>
</dbReference>
<feature type="signal peptide" evidence="1">
    <location>
        <begin position="1"/>
        <end position="19"/>
    </location>
</feature>
<accession>A0ABP1S9M2</accession>
<reference evidence="3 4" key="1">
    <citation type="submission" date="2024-08" db="EMBL/GenBank/DDBJ databases">
        <authorList>
            <person name="Cucini C."/>
            <person name="Frati F."/>
        </authorList>
    </citation>
    <scope>NUCLEOTIDE SEQUENCE [LARGE SCALE GENOMIC DNA]</scope>
</reference>
<dbReference type="SUPFAM" id="SSF63737">
    <property type="entry name" value="Leukotriene A4 hydrolase N-terminal domain"/>
    <property type="match status" value="1"/>
</dbReference>
<feature type="domain" description="Aminopeptidase N-like N-terminal" evidence="2">
    <location>
        <begin position="68"/>
        <end position="252"/>
    </location>
</feature>
<feature type="chain" id="PRO_5045312859" description="Aminopeptidase N-like N-terminal domain-containing protein" evidence="1">
    <location>
        <begin position="20"/>
        <end position="260"/>
    </location>
</feature>
<protein>
    <recommendedName>
        <fullName evidence="2">Aminopeptidase N-like N-terminal domain-containing protein</fullName>
    </recommendedName>
</protein>
<name>A0ABP1S9M2_9HEXA</name>